<reference evidence="3" key="1">
    <citation type="submission" date="2020-07" db="EMBL/GenBank/DDBJ databases">
        <authorList>
            <person name="Partida-Martinez L."/>
            <person name="Huntemann M."/>
            <person name="Clum A."/>
            <person name="Wang J."/>
            <person name="Palaniappan K."/>
            <person name="Ritter S."/>
            <person name="Chen I.-M."/>
            <person name="Stamatis D."/>
            <person name="Reddy T."/>
            <person name="O'Malley R."/>
            <person name="Daum C."/>
            <person name="Shapiro N."/>
            <person name="Ivanova N."/>
            <person name="Kyrpides N."/>
            <person name="Woyke T."/>
        </authorList>
    </citation>
    <scope>NUCLEOTIDE SEQUENCE [LARGE SCALE GENOMIC DNA]</scope>
    <source>
        <strain evidence="3">AT2.8</strain>
    </source>
</reference>
<gene>
    <name evidence="2" type="ORF">F4694_005140</name>
</gene>
<feature type="transmembrane region" description="Helical" evidence="1">
    <location>
        <begin position="33"/>
        <end position="52"/>
    </location>
</feature>
<evidence type="ECO:0000256" key="1">
    <source>
        <dbReference type="SAM" id="Phobius"/>
    </source>
</evidence>
<sequence>MFVAIIRIGLLLIPWLTVFLIPKNVFKKYTPSAIFASLLVAINCMLSVPFKWWTVKGGLLNKVFNDLSFILGPFFIGTIWIFRLTFGKFWLYLLVNTLMDLFLAYPMNWLMQKLKVYKLVNFKSKHVFFLSICFALIIYPFQLFISRTKSSE</sequence>
<reference evidence="3" key="2">
    <citation type="submission" date="2020-08" db="EMBL/GenBank/DDBJ databases">
        <title>The Agave Microbiome: Exploring the role of microbial communities in plant adaptations to desert environments.</title>
        <authorList>
            <person name="Partida-Martinez L.P."/>
        </authorList>
    </citation>
    <scope>NUCLEOTIDE SEQUENCE [LARGE SCALE GENOMIC DNA]</scope>
    <source>
        <strain evidence="3">AT2.8</strain>
    </source>
</reference>
<accession>A0A852TKR1</accession>
<evidence type="ECO:0000313" key="3">
    <source>
        <dbReference type="Proteomes" id="UP000548423"/>
    </source>
</evidence>
<organism evidence="2 3">
    <name type="scientific">Neobacillus niacini</name>
    <dbReference type="NCBI Taxonomy" id="86668"/>
    <lineage>
        <taxon>Bacteria</taxon>
        <taxon>Bacillati</taxon>
        <taxon>Bacillota</taxon>
        <taxon>Bacilli</taxon>
        <taxon>Bacillales</taxon>
        <taxon>Bacillaceae</taxon>
        <taxon>Neobacillus</taxon>
    </lineage>
</organism>
<feature type="transmembrane region" description="Helical" evidence="1">
    <location>
        <begin position="89"/>
        <end position="107"/>
    </location>
</feature>
<protein>
    <submittedName>
        <fullName evidence="2">Uncharacterized protein</fullName>
    </submittedName>
</protein>
<dbReference type="AlphaFoldDB" id="A0A852TKR1"/>
<proteinExistence type="predicted"/>
<dbReference type="Proteomes" id="UP000548423">
    <property type="component" value="Unassembled WGS sequence"/>
</dbReference>
<keyword evidence="1" id="KW-0812">Transmembrane</keyword>
<feature type="transmembrane region" description="Helical" evidence="1">
    <location>
        <begin position="64"/>
        <end position="82"/>
    </location>
</feature>
<keyword evidence="1" id="KW-0472">Membrane</keyword>
<keyword evidence="1" id="KW-1133">Transmembrane helix</keyword>
<feature type="transmembrane region" description="Helical" evidence="1">
    <location>
        <begin position="6"/>
        <end position="26"/>
    </location>
</feature>
<evidence type="ECO:0000313" key="2">
    <source>
        <dbReference type="EMBL" id="NYE08296.1"/>
    </source>
</evidence>
<dbReference type="EMBL" id="JACCBX010000013">
    <property type="protein sequence ID" value="NYE08296.1"/>
    <property type="molecule type" value="Genomic_DNA"/>
</dbReference>
<comment type="caution">
    <text evidence="2">The sequence shown here is derived from an EMBL/GenBank/DDBJ whole genome shotgun (WGS) entry which is preliminary data.</text>
</comment>
<name>A0A852TKR1_9BACI</name>
<feature type="transmembrane region" description="Helical" evidence="1">
    <location>
        <begin position="127"/>
        <end position="145"/>
    </location>
</feature>